<evidence type="ECO:0000256" key="1">
    <source>
        <dbReference type="SAM" id="MobiDB-lite"/>
    </source>
</evidence>
<evidence type="ECO:0000313" key="3">
    <source>
        <dbReference type="EMBL" id="KAH0544416.1"/>
    </source>
</evidence>
<organism evidence="3 4">
    <name type="scientific">Glutinoglossum americanum</name>
    <dbReference type="NCBI Taxonomy" id="1670608"/>
    <lineage>
        <taxon>Eukaryota</taxon>
        <taxon>Fungi</taxon>
        <taxon>Dikarya</taxon>
        <taxon>Ascomycota</taxon>
        <taxon>Pezizomycotina</taxon>
        <taxon>Geoglossomycetes</taxon>
        <taxon>Geoglossales</taxon>
        <taxon>Geoglossaceae</taxon>
        <taxon>Glutinoglossum</taxon>
    </lineage>
</organism>
<gene>
    <name evidence="3" type="ORF">FGG08_001442</name>
</gene>
<evidence type="ECO:0000313" key="4">
    <source>
        <dbReference type="Proteomes" id="UP000698800"/>
    </source>
</evidence>
<comment type="caution">
    <text evidence="3">The sequence shown here is derived from an EMBL/GenBank/DDBJ whole genome shotgun (WGS) entry which is preliminary data.</text>
</comment>
<keyword evidence="4" id="KW-1185">Reference proteome</keyword>
<dbReference type="PANTHER" id="PTHR28094">
    <property type="entry name" value="MEIOTICALLY UP-REGULATED GENE 113 PROTEIN"/>
    <property type="match status" value="1"/>
</dbReference>
<feature type="compositionally biased region" description="Low complexity" evidence="1">
    <location>
        <begin position="393"/>
        <end position="412"/>
    </location>
</feature>
<dbReference type="OrthoDB" id="2417614at2759"/>
<dbReference type="PANTHER" id="PTHR28094:SF2">
    <property type="entry name" value="BACTERIOPHAGE T5 ORF172 DNA-BINDING DOMAIN-CONTAINING PROTEIN"/>
    <property type="match status" value="1"/>
</dbReference>
<evidence type="ECO:0000259" key="2">
    <source>
        <dbReference type="SMART" id="SM00974"/>
    </source>
</evidence>
<feature type="region of interest" description="Disordered" evidence="1">
    <location>
        <begin position="1"/>
        <end position="47"/>
    </location>
</feature>
<proteinExistence type="predicted"/>
<protein>
    <recommendedName>
        <fullName evidence="2">Bacteriophage T5 Orf172 DNA-binding domain-containing protein</fullName>
    </recommendedName>
</protein>
<dbReference type="Pfam" id="PF10544">
    <property type="entry name" value="T5orf172"/>
    <property type="match status" value="1"/>
</dbReference>
<dbReference type="InterPro" id="IPR018306">
    <property type="entry name" value="Phage_T5_Orf172_DNA-bd"/>
</dbReference>
<dbReference type="AlphaFoldDB" id="A0A9P8IDI6"/>
<reference evidence="3" key="1">
    <citation type="submission" date="2021-03" db="EMBL/GenBank/DDBJ databases">
        <title>Comparative genomics and phylogenomic investigation of the class Geoglossomycetes provide insights into ecological specialization and systematics.</title>
        <authorList>
            <person name="Melie T."/>
            <person name="Pirro S."/>
            <person name="Miller A.N."/>
            <person name="Quandt A."/>
        </authorList>
    </citation>
    <scope>NUCLEOTIDE SEQUENCE</scope>
    <source>
        <strain evidence="3">GBOQ0MN5Z8</strain>
    </source>
</reference>
<accession>A0A9P8IDI6</accession>
<name>A0A9P8IDI6_9PEZI</name>
<sequence>MPYIPHTPESLLPRSDSKNPSTTCKGITSGGRPCRRSLANSPRASPPGLIAIISEDDSEAAGYFCWQHKDQAEKVVIGVKNTLRRGDGTGTGDVYQQRTSIDTLVDRIGILDIGTATKVHKANAKEKTTRRGGRGGQKTPGLLSIFCCIEYDSNDDEPKLQPPRPRNGEYQPKRQRSFEGNPTAPLPGRPPLRSQPDTGEKGKVGSVQRPAPTPISTNVPRPTMLEDRRRAQIDKTPIVRTAMSQKPANQLYRPSLPRDVSTQTAYLLSLIPKHLSPQTTSLLLAELAKPISGNDDEGYIYIFWLTDSDITAAPSPKAVSALLSPPSASYNRKHGRPNEILEAASVNNEKKSNILLKIGRASNVHRRLNEWTRQCGYNLSLIRYYPHVPAPSLASSPSASPSASPLPASTTPRKVPNAHRVERLIHIELADQRVKQGLCGKCGKDHREWFAVDASREGLRAVDEVVRRWVGWGETR</sequence>
<feature type="region of interest" description="Disordered" evidence="1">
    <location>
        <begin position="154"/>
        <end position="227"/>
    </location>
</feature>
<dbReference type="InterPro" id="IPR053006">
    <property type="entry name" value="Meiosis_regulatory"/>
</dbReference>
<dbReference type="EMBL" id="JAGHQL010000019">
    <property type="protein sequence ID" value="KAH0544416.1"/>
    <property type="molecule type" value="Genomic_DNA"/>
</dbReference>
<feature type="region of interest" description="Disordered" evidence="1">
    <location>
        <begin position="393"/>
        <end position="417"/>
    </location>
</feature>
<dbReference type="Proteomes" id="UP000698800">
    <property type="component" value="Unassembled WGS sequence"/>
</dbReference>
<feature type="domain" description="Bacteriophage T5 Orf172 DNA-binding" evidence="2">
    <location>
        <begin position="350"/>
        <end position="469"/>
    </location>
</feature>
<dbReference type="SMART" id="SM00974">
    <property type="entry name" value="T5orf172"/>
    <property type="match status" value="1"/>
</dbReference>